<protein>
    <recommendedName>
        <fullName evidence="3">Rpn family recombination-promoting nuclease/putative transposase</fullName>
    </recommendedName>
</protein>
<evidence type="ECO:0000313" key="2">
    <source>
        <dbReference type="Proteomes" id="UP000663505"/>
    </source>
</evidence>
<dbReference type="Proteomes" id="UP000663505">
    <property type="component" value="Chromosome"/>
</dbReference>
<dbReference type="AlphaFoldDB" id="A0A9X7W3J8"/>
<evidence type="ECO:0000313" key="1">
    <source>
        <dbReference type="EMBL" id="QSO49735.1"/>
    </source>
</evidence>
<keyword evidence="2" id="KW-1185">Reference proteome</keyword>
<name>A0A9X7W3J8_9BACL</name>
<dbReference type="KEGG" id="afx:JZ786_07575"/>
<sequence length="246" mass="28484">MDIDNSIVRLLMGVGLVEPLPTELPANTLQVDKVWQMQDGRLFHLEFQSTQERELDRFLEYDVRLWRHHKAQIRTVVLYHANVPNAPEEMSIGTAVYRVENIFLSQLDGDKALKEVERHLQAAQWEPQDRLRLALALNMKVQNVSAVYERVLELVPAVPDESERELVVSAILALGEHALNEQQRIRIRGELRKVSRIAEELYQEGREEERVEIACKLLEEGVSIDVIVKTTGLSRERIDELRKELH</sequence>
<evidence type="ECO:0008006" key="3">
    <source>
        <dbReference type="Google" id="ProtNLM"/>
    </source>
</evidence>
<gene>
    <name evidence="1" type="ORF">JZ786_07575</name>
</gene>
<dbReference type="EMBL" id="CP071182">
    <property type="protein sequence ID" value="QSO49735.1"/>
    <property type="molecule type" value="Genomic_DNA"/>
</dbReference>
<accession>A0A9X7W3J8</accession>
<organism evidence="1 2">
    <name type="scientific">Alicyclobacillus mengziensis</name>
    <dbReference type="NCBI Taxonomy" id="2931921"/>
    <lineage>
        <taxon>Bacteria</taxon>
        <taxon>Bacillati</taxon>
        <taxon>Bacillota</taxon>
        <taxon>Bacilli</taxon>
        <taxon>Bacillales</taxon>
        <taxon>Alicyclobacillaceae</taxon>
        <taxon>Alicyclobacillus</taxon>
    </lineage>
</organism>
<proteinExistence type="predicted"/>
<reference evidence="1 2" key="1">
    <citation type="submission" date="2021-02" db="EMBL/GenBank/DDBJ databases">
        <title>Alicyclobacillus curvatus sp. nov. and Alicyclobacillus mengziensis sp. nov., two acidophilic bacteria isolated from acid mine drainage.</title>
        <authorList>
            <person name="Huang Y."/>
        </authorList>
    </citation>
    <scope>NUCLEOTIDE SEQUENCE [LARGE SCALE GENOMIC DNA]</scope>
    <source>
        <strain evidence="1 2">S30H14</strain>
    </source>
</reference>